<dbReference type="RefSeq" id="WP_307409896.1">
    <property type="nucleotide sequence ID" value="NZ_JAUSUR010000006.1"/>
</dbReference>
<proteinExistence type="inferred from homology"/>
<evidence type="ECO:0000256" key="4">
    <source>
        <dbReference type="ARBA" id="ARBA00022989"/>
    </source>
</evidence>
<feature type="transmembrane region" description="Helical" evidence="7">
    <location>
        <begin position="404"/>
        <end position="422"/>
    </location>
</feature>
<evidence type="ECO:0000256" key="6">
    <source>
        <dbReference type="ARBA" id="ARBA00038076"/>
    </source>
</evidence>
<dbReference type="InterPro" id="IPR050250">
    <property type="entry name" value="Macrolide_Exporter_MacB"/>
</dbReference>
<dbReference type="Pfam" id="PF02687">
    <property type="entry name" value="FtsX"/>
    <property type="match status" value="1"/>
</dbReference>
<organism evidence="9 10">
    <name type="scientific">Breznakia pachnodae</name>
    <dbReference type="NCBI Taxonomy" id="265178"/>
    <lineage>
        <taxon>Bacteria</taxon>
        <taxon>Bacillati</taxon>
        <taxon>Bacillota</taxon>
        <taxon>Erysipelotrichia</taxon>
        <taxon>Erysipelotrichales</taxon>
        <taxon>Erysipelotrichaceae</taxon>
        <taxon>Breznakia</taxon>
    </lineage>
</organism>
<feature type="transmembrane region" description="Helical" evidence="7">
    <location>
        <begin position="479"/>
        <end position="501"/>
    </location>
</feature>
<comment type="similarity">
    <text evidence="6">Belongs to the ABC-4 integral membrane protein family.</text>
</comment>
<keyword evidence="5 7" id="KW-0472">Membrane</keyword>
<dbReference type="PANTHER" id="PTHR30572:SF4">
    <property type="entry name" value="ABC TRANSPORTER PERMEASE YTRF"/>
    <property type="match status" value="1"/>
</dbReference>
<keyword evidence="4 7" id="KW-1133">Transmembrane helix</keyword>
<dbReference type="PANTHER" id="PTHR30572">
    <property type="entry name" value="MEMBRANE COMPONENT OF TRANSPORTER-RELATED"/>
    <property type="match status" value="1"/>
</dbReference>
<accession>A0ABU0E632</accession>
<reference evidence="9 10" key="1">
    <citation type="submission" date="2023-07" db="EMBL/GenBank/DDBJ databases">
        <title>Genomic Encyclopedia of Type Strains, Phase IV (KMG-IV): sequencing the most valuable type-strain genomes for metagenomic binning, comparative biology and taxonomic classification.</title>
        <authorList>
            <person name="Goeker M."/>
        </authorList>
    </citation>
    <scope>NUCLEOTIDE SEQUENCE [LARGE SCALE GENOMIC DNA]</scope>
    <source>
        <strain evidence="9 10">DSM 16784</strain>
    </source>
</reference>
<comment type="subcellular location">
    <subcellularLocation>
        <location evidence="1">Cell membrane</location>
        <topology evidence="1">Multi-pass membrane protein</topology>
    </subcellularLocation>
</comment>
<dbReference type="EMBL" id="JAUSUR010000006">
    <property type="protein sequence ID" value="MDQ0362353.1"/>
    <property type="molecule type" value="Genomic_DNA"/>
</dbReference>
<evidence type="ECO:0000313" key="10">
    <source>
        <dbReference type="Proteomes" id="UP001230220"/>
    </source>
</evidence>
<feature type="transmembrane region" description="Helical" evidence="7">
    <location>
        <begin position="20"/>
        <end position="39"/>
    </location>
</feature>
<evidence type="ECO:0000256" key="5">
    <source>
        <dbReference type="ARBA" id="ARBA00023136"/>
    </source>
</evidence>
<feature type="domain" description="ABC3 transporter permease C-terminal" evidence="8">
    <location>
        <begin position="356"/>
        <end position="425"/>
    </location>
</feature>
<name>A0ABU0E632_9FIRM</name>
<keyword evidence="2" id="KW-1003">Cell membrane</keyword>
<keyword evidence="9" id="KW-0449">Lipoprotein</keyword>
<evidence type="ECO:0000259" key="8">
    <source>
        <dbReference type="Pfam" id="PF02687"/>
    </source>
</evidence>
<comment type="caution">
    <text evidence="9">The sequence shown here is derived from an EMBL/GenBank/DDBJ whole genome shotgun (WGS) entry which is preliminary data.</text>
</comment>
<evidence type="ECO:0000256" key="3">
    <source>
        <dbReference type="ARBA" id="ARBA00022692"/>
    </source>
</evidence>
<keyword evidence="3 7" id="KW-0812">Transmembrane</keyword>
<sequence length="513" mass="59037">MNKLKIAVRNLKVNKVKTGIYLILIIIIVCAQFLSYASYQQYNEKYNELKYDLRRHVSLGLYEESESDYRENPYLNTTSPPTSLITEEEYKRYKDSDLIESSNYNAYAHVVTTPKATRKEFDNLTEEEIHMYEWGSGGYEGADPDSYPSTYMGIFTLSSKESLYGMHYDYTLVDGVDTLKDGEVLLSKDVANQLRVSVGDSLPIHQPVYVNGDTLATDDYKEIELLEEQYVDYTLKVVGIYKLDFKQGISPEDWGYDETYSQIGVSFTTTNTIVEYDKLVQEVSNDDKFQNYITNESYANTNVELVLKNPKDKQKLQDELYEKGLNNDYAVLSVYDGVSSEMTPIMNVRLQLQVACIITTIIAILILVSMMIYDSRKRNKETTVLYLLGYSKKDIWQIMFIEKLLLLLVAAVVAIIVVSIAMRELLYYMNIASYEHYYVDMLGYDLEVGPDFVYYWSFGGLDWDSVNAFVNLKVGLQPLHYLLLVVVCMLEAFLISGDVLIKKISDYDFLGRK</sequence>
<evidence type="ECO:0000256" key="2">
    <source>
        <dbReference type="ARBA" id="ARBA00022475"/>
    </source>
</evidence>
<evidence type="ECO:0000313" key="9">
    <source>
        <dbReference type="EMBL" id="MDQ0362353.1"/>
    </source>
</evidence>
<dbReference type="Proteomes" id="UP001230220">
    <property type="component" value="Unassembled WGS sequence"/>
</dbReference>
<protein>
    <submittedName>
        <fullName evidence="9">ABC-type lipoprotein release transport system permease subunit</fullName>
    </submittedName>
</protein>
<keyword evidence="10" id="KW-1185">Reference proteome</keyword>
<evidence type="ECO:0000256" key="7">
    <source>
        <dbReference type="SAM" id="Phobius"/>
    </source>
</evidence>
<dbReference type="InterPro" id="IPR003838">
    <property type="entry name" value="ABC3_permease_C"/>
</dbReference>
<evidence type="ECO:0000256" key="1">
    <source>
        <dbReference type="ARBA" id="ARBA00004651"/>
    </source>
</evidence>
<feature type="transmembrane region" description="Helical" evidence="7">
    <location>
        <begin position="352"/>
        <end position="373"/>
    </location>
</feature>
<gene>
    <name evidence="9" type="ORF">J2S15_003107</name>
</gene>